<evidence type="ECO:0000313" key="1">
    <source>
        <dbReference type="EMBL" id="KAF5571346.1"/>
    </source>
</evidence>
<dbReference type="OrthoDB" id="10671023at2759"/>
<protein>
    <submittedName>
        <fullName evidence="1">Uncharacterized protein</fullName>
    </submittedName>
</protein>
<dbReference type="EMBL" id="JAAOAQ010000015">
    <property type="protein sequence ID" value="KAF5571346.1"/>
    <property type="molecule type" value="Genomic_DNA"/>
</dbReference>
<dbReference type="AlphaFoldDB" id="A0A8H5KF39"/>
<accession>A0A8H5KF39</accession>
<proteinExistence type="predicted"/>
<sequence length="511" mass="56725">MASICSSSRSRTTIGLHETRATQGGQIGVTRPFLASFNFVPMRVLRINRPYRITHSASLLHQWEIPPTEQVANVQVTQSDIHVDRDVHFYVLITPCASSGLVLARSVGSVGSRHAGPVIDGNERQYHPPKVTMIKKRQTTRIEDAICKMHRRYDTADWRTLKKSASMLSHLLYPCSVLQPPGHHSGAKFLVVHKVNGPLQKSTISPLGDTLNGNASMLLQLHMRVILRAPSPRLLKVVIRRGFLRYGENHEARLHGRGTTPQCGNNQSQTSGNCSDAPCDGFSLTSGQAGIDRLHLKGLGGCSSERSLIRGTSFHVVTRRTLNAAPSVTVILRPTARPRGVWFFAVGTAEGNSAPNHNHGDQPPVSRTWPLRRLLGRNIFPEIKEDTRKPLSLNPREHAIAPGANSHQKRMQRTHSEPVFGVIKMTLTQVALLLNHQPHNRHKNVHMNKSWCREPGPSVKLTNHQGLRSCALSSVDWFSWRDGWFRIRAPNGATCLAVWGAFATEAGYTQK</sequence>
<gene>
    <name evidence="1" type="ORF">FPHYL_522</name>
</gene>
<reference evidence="1 2" key="1">
    <citation type="submission" date="2020-05" db="EMBL/GenBank/DDBJ databases">
        <title>Identification and distribution of gene clusters putatively required for synthesis of sphingolipid metabolism inhibitors in phylogenetically diverse species of the filamentous fungus Fusarium.</title>
        <authorList>
            <person name="Kim H.-S."/>
            <person name="Busman M."/>
            <person name="Brown D.W."/>
            <person name="Divon H."/>
            <person name="Uhlig S."/>
            <person name="Proctor R.H."/>
        </authorList>
    </citation>
    <scope>NUCLEOTIDE SEQUENCE [LARGE SCALE GENOMIC DNA]</scope>
    <source>
        <strain evidence="1 2">NRRL 13617</strain>
    </source>
</reference>
<comment type="caution">
    <text evidence="1">The sequence shown here is derived from an EMBL/GenBank/DDBJ whole genome shotgun (WGS) entry which is preliminary data.</text>
</comment>
<name>A0A8H5KF39_9HYPO</name>
<organism evidence="1 2">
    <name type="scientific">Fusarium phyllophilum</name>
    <dbReference type="NCBI Taxonomy" id="47803"/>
    <lineage>
        <taxon>Eukaryota</taxon>
        <taxon>Fungi</taxon>
        <taxon>Dikarya</taxon>
        <taxon>Ascomycota</taxon>
        <taxon>Pezizomycotina</taxon>
        <taxon>Sordariomycetes</taxon>
        <taxon>Hypocreomycetidae</taxon>
        <taxon>Hypocreales</taxon>
        <taxon>Nectriaceae</taxon>
        <taxon>Fusarium</taxon>
        <taxon>Fusarium fujikuroi species complex</taxon>
    </lineage>
</organism>
<dbReference type="Proteomes" id="UP000582016">
    <property type="component" value="Unassembled WGS sequence"/>
</dbReference>
<evidence type="ECO:0000313" key="2">
    <source>
        <dbReference type="Proteomes" id="UP000582016"/>
    </source>
</evidence>
<keyword evidence="2" id="KW-1185">Reference proteome</keyword>